<evidence type="ECO:0000313" key="3">
    <source>
        <dbReference type="Proteomes" id="UP000507222"/>
    </source>
</evidence>
<dbReference type="EMBL" id="CAEKDK010000001">
    <property type="protein sequence ID" value="CAB4264088.1"/>
    <property type="molecule type" value="Genomic_DNA"/>
</dbReference>
<dbReference type="InterPro" id="IPR025558">
    <property type="entry name" value="DUF4283"/>
</dbReference>
<name>A0A6J5TNI7_PRUAR</name>
<accession>A0A6J5TNI7</accession>
<protein>
    <recommendedName>
        <fullName evidence="1">DUF4283 domain-containing protein</fullName>
    </recommendedName>
</protein>
<dbReference type="Pfam" id="PF14111">
    <property type="entry name" value="DUF4283"/>
    <property type="match status" value="1"/>
</dbReference>
<evidence type="ECO:0000259" key="1">
    <source>
        <dbReference type="Pfam" id="PF14111"/>
    </source>
</evidence>
<organism evidence="2 3">
    <name type="scientific">Prunus armeniaca</name>
    <name type="common">Apricot</name>
    <name type="synonym">Armeniaca vulgaris</name>
    <dbReference type="NCBI Taxonomy" id="36596"/>
    <lineage>
        <taxon>Eukaryota</taxon>
        <taxon>Viridiplantae</taxon>
        <taxon>Streptophyta</taxon>
        <taxon>Embryophyta</taxon>
        <taxon>Tracheophyta</taxon>
        <taxon>Spermatophyta</taxon>
        <taxon>Magnoliopsida</taxon>
        <taxon>eudicotyledons</taxon>
        <taxon>Gunneridae</taxon>
        <taxon>Pentapetalae</taxon>
        <taxon>rosids</taxon>
        <taxon>fabids</taxon>
        <taxon>Rosales</taxon>
        <taxon>Rosaceae</taxon>
        <taxon>Amygdaloideae</taxon>
        <taxon>Amygdaleae</taxon>
        <taxon>Prunus</taxon>
    </lineage>
</organism>
<feature type="domain" description="DUF4283" evidence="1">
    <location>
        <begin position="36"/>
        <end position="95"/>
    </location>
</feature>
<evidence type="ECO:0000313" key="2">
    <source>
        <dbReference type="EMBL" id="CAB4264088.1"/>
    </source>
</evidence>
<gene>
    <name evidence="2" type="ORF">CURHAP_LOCUS5614</name>
</gene>
<proteinExistence type="predicted"/>
<dbReference type="AlphaFoldDB" id="A0A6J5TNI7"/>
<reference evidence="2 3" key="1">
    <citation type="submission" date="2020-05" db="EMBL/GenBank/DDBJ databases">
        <authorList>
            <person name="Campoy J."/>
            <person name="Schneeberger K."/>
            <person name="Spophaly S."/>
        </authorList>
    </citation>
    <scope>NUCLEOTIDE SEQUENCE [LARGE SCALE GENOMIC DNA]</scope>
    <source>
        <strain evidence="2">PruArmRojPasFocal</strain>
    </source>
</reference>
<dbReference type="Proteomes" id="UP000507222">
    <property type="component" value="Unassembled WGS sequence"/>
</dbReference>
<sequence>MDDLMTRFAAHFALTNEEHAGLVVEQHKVKDLLTSKFLLVGKLTRKPYNKESFKRIMASLWHPKAQVQIIDMEEDRFVFLFQTQGARDTIMRGGP</sequence>